<dbReference type="PATRIC" id="fig|1210908.3.peg.4000"/>
<name>J3JDA1_9EURY</name>
<evidence type="ECO:0000259" key="1">
    <source>
        <dbReference type="Pfam" id="PF24218"/>
    </source>
</evidence>
<evidence type="ECO:0000313" key="3">
    <source>
        <dbReference type="Proteomes" id="UP000007813"/>
    </source>
</evidence>
<dbReference type="InterPro" id="IPR055860">
    <property type="entry name" value="DUF7437"/>
</dbReference>
<reference evidence="2 3" key="1">
    <citation type="journal article" date="2012" name="J. Bacteriol.">
        <title>Draft Genome Sequence of the Extremely Halophilic Archaeon Halogranum salarium B-1T.</title>
        <authorList>
            <person name="Kim K.K."/>
            <person name="Lee K.C."/>
            <person name="Lee J.S."/>
        </authorList>
    </citation>
    <scope>NUCLEOTIDE SEQUENCE [LARGE SCALE GENOMIC DNA]</scope>
    <source>
        <strain evidence="2 3">B-1</strain>
    </source>
</reference>
<dbReference type="Pfam" id="PF24218">
    <property type="entry name" value="DUF7437"/>
    <property type="match status" value="1"/>
</dbReference>
<sequence length="59" mass="6234">MGPTAISTPTSTVNRHGVAGLATVLSYAVARERSEVTHRLMARDLEISPLADIEGIDDA</sequence>
<gene>
    <name evidence="2" type="ORF">HSB1_42690</name>
</gene>
<dbReference type="Proteomes" id="UP000007813">
    <property type="component" value="Unassembled WGS sequence"/>
</dbReference>
<accession>J3JDA1</accession>
<proteinExistence type="predicted"/>
<dbReference type="AlphaFoldDB" id="J3JDA1"/>
<comment type="caution">
    <text evidence="2">The sequence shown here is derived from an EMBL/GenBank/DDBJ whole genome shotgun (WGS) entry which is preliminary data.</text>
</comment>
<dbReference type="EMBL" id="ALJD01000014">
    <property type="protein sequence ID" value="EJN57306.1"/>
    <property type="molecule type" value="Genomic_DNA"/>
</dbReference>
<dbReference type="eggNOG" id="arCOG04498">
    <property type="taxonomic scope" value="Archaea"/>
</dbReference>
<organism evidence="2 3">
    <name type="scientific">Halogranum salarium B-1</name>
    <dbReference type="NCBI Taxonomy" id="1210908"/>
    <lineage>
        <taxon>Archaea</taxon>
        <taxon>Methanobacteriati</taxon>
        <taxon>Methanobacteriota</taxon>
        <taxon>Stenosarchaea group</taxon>
        <taxon>Halobacteria</taxon>
        <taxon>Halobacteriales</taxon>
        <taxon>Haloferacaceae</taxon>
    </lineage>
</organism>
<feature type="domain" description="DUF7437" evidence="1">
    <location>
        <begin position="13"/>
        <end position="52"/>
    </location>
</feature>
<protein>
    <submittedName>
        <fullName evidence="2">Transcriptional regulator, TrmB</fullName>
    </submittedName>
</protein>
<evidence type="ECO:0000313" key="2">
    <source>
        <dbReference type="EMBL" id="EJN57306.1"/>
    </source>
</evidence>